<sequence length="504" mass="58570">MVSHLRLEARQRYEQQVCLSCVTGLYGCRWKRYQRSTSDTSWKERIWFIISILGFSFMVLWLYFWLIIRNDWDDVNWYVYDALGFWFIFAPILQIIAVVLLTCLTWLIAGAWAKLRSMGLKIGVLSVYICITLFLYLSPLLMNSPCVTTVIPRKPLLVGHRGAQQLAPENTMSAFVTSAKYSVYGFESDVQISADGVPFLLHDKSLERTTNVEEVFPDRASDDPSTFNISDLKKLDAGSWYVTTDPFRNVDSLSETTKNWYSNQTIPKYTDWLEYAAQENKIVLFDLHQPPENHTYHETWIELVVNLTLTSSLPQHLVWWLPGSNRDEVMEAAPGFVQVSGGYEWFYNLDKLNKQYDEINNDQIQTAIAELEIHENQAVILELDLNRLEKKNVSTNIYIVNSKWLFSLYWCIELPTVTTGACHELEKMEEPMWHLSPDVYLIVWITIDVVSAIIIVIIFFIQRHRYSEHHVAETISLASVSEQFNQESASTVKEKFRALLTRYK</sequence>
<evidence type="ECO:0000313" key="10">
    <source>
        <dbReference type="Proteomes" id="UP000694865"/>
    </source>
</evidence>
<evidence type="ECO:0000256" key="6">
    <source>
        <dbReference type="ARBA" id="ARBA00023180"/>
    </source>
</evidence>
<comment type="subcellular location">
    <subcellularLocation>
        <location evidence="1">Membrane</location>
        <topology evidence="1">Multi-pass membrane protein</topology>
    </subcellularLocation>
</comment>
<evidence type="ECO:0000256" key="2">
    <source>
        <dbReference type="ARBA" id="ARBA00022692"/>
    </source>
</evidence>
<keyword evidence="10" id="KW-1185">Reference proteome</keyword>
<evidence type="ECO:0000313" key="11">
    <source>
        <dbReference type="RefSeq" id="XP_006820065.1"/>
    </source>
</evidence>
<dbReference type="Proteomes" id="UP000694865">
    <property type="component" value="Unplaced"/>
</dbReference>
<keyword evidence="5 8" id="KW-0472">Membrane</keyword>
<evidence type="ECO:0000256" key="7">
    <source>
        <dbReference type="SAM" id="Coils"/>
    </source>
</evidence>
<accession>A0ABM0MJ74</accession>
<dbReference type="PROSITE" id="PS51704">
    <property type="entry name" value="GP_PDE"/>
    <property type="match status" value="1"/>
</dbReference>
<feature type="domain" description="GP-PDE" evidence="9">
    <location>
        <begin position="155"/>
        <end position="429"/>
    </location>
</feature>
<evidence type="ECO:0000256" key="1">
    <source>
        <dbReference type="ARBA" id="ARBA00004141"/>
    </source>
</evidence>
<keyword evidence="7" id="KW-0175">Coiled coil</keyword>
<dbReference type="GeneID" id="102801091"/>
<reference evidence="11" key="1">
    <citation type="submission" date="2025-08" db="UniProtKB">
        <authorList>
            <consortium name="RefSeq"/>
        </authorList>
    </citation>
    <scope>IDENTIFICATION</scope>
    <source>
        <tissue evidence="11">Testes</tissue>
    </source>
</reference>
<evidence type="ECO:0000256" key="8">
    <source>
        <dbReference type="SAM" id="Phobius"/>
    </source>
</evidence>
<protein>
    <submittedName>
        <fullName evidence="11">Glycerophosphodiester phosphodiesterase domain-containing protein 5-like</fullName>
    </submittedName>
</protein>
<feature type="transmembrane region" description="Helical" evidence="8">
    <location>
        <begin position="122"/>
        <end position="142"/>
    </location>
</feature>
<dbReference type="InterPro" id="IPR030395">
    <property type="entry name" value="GP_PDE_dom"/>
</dbReference>
<evidence type="ECO:0000256" key="3">
    <source>
        <dbReference type="ARBA" id="ARBA00022801"/>
    </source>
</evidence>
<dbReference type="SUPFAM" id="SSF51695">
    <property type="entry name" value="PLC-like phosphodiesterases"/>
    <property type="match status" value="1"/>
</dbReference>
<dbReference type="InterPro" id="IPR017946">
    <property type="entry name" value="PLC-like_Pdiesterase_TIM-brl"/>
</dbReference>
<name>A0ABM0MJ74_SACKO</name>
<dbReference type="PANTHER" id="PTHR23344:SF50">
    <property type="entry name" value="GP-PDE DOMAIN-CONTAINING PROTEIN"/>
    <property type="match status" value="1"/>
</dbReference>
<dbReference type="PANTHER" id="PTHR23344">
    <property type="entry name" value="GLYCEROPHOSPHORYL DIESTER PHOSPHODIESTERASE"/>
    <property type="match status" value="1"/>
</dbReference>
<gene>
    <name evidence="11" type="primary">LOC102801091</name>
</gene>
<evidence type="ECO:0000256" key="5">
    <source>
        <dbReference type="ARBA" id="ARBA00023136"/>
    </source>
</evidence>
<feature type="transmembrane region" description="Helical" evidence="8">
    <location>
        <begin position="86"/>
        <end position="110"/>
    </location>
</feature>
<keyword evidence="2 8" id="KW-0812">Transmembrane</keyword>
<organism evidence="10 11">
    <name type="scientific">Saccoglossus kowalevskii</name>
    <name type="common">Acorn worm</name>
    <dbReference type="NCBI Taxonomy" id="10224"/>
    <lineage>
        <taxon>Eukaryota</taxon>
        <taxon>Metazoa</taxon>
        <taxon>Hemichordata</taxon>
        <taxon>Enteropneusta</taxon>
        <taxon>Harrimaniidae</taxon>
        <taxon>Saccoglossus</taxon>
    </lineage>
</organism>
<dbReference type="Pfam" id="PF03009">
    <property type="entry name" value="GDPD"/>
    <property type="match status" value="1"/>
</dbReference>
<dbReference type="PROSITE" id="PS51257">
    <property type="entry name" value="PROKAR_LIPOPROTEIN"/>
    <property type="match status" value="1"/>
</dbReference>
<proteinExistence type="predicted"/>
<evidence type="ECO:0000259" key="9">
    <source>
        <dbReference type="PROSITE" id="PS51704"/>
    </source>
</evidence>
<feature type="transmembrane region" description="Helical" evidence="8">
    <location>
        <begin position="46"/>
        <end position="66"/>
    </location>
</feature>
<dbReference type="RefSeq" id="XP_006820065.1">
    <property type="nucleotide sequence ID" value="XM_006820002.1"/>
</dbReference>
<feature type="transmembrane region" description="Helical" evidence="8">
    <location>
        <begin position="439"/>
        <end position="461"/>
    </location>
</feature>
<keyword evidence="4 8" id="KW-1133">Transmembrane helix</keyword>
<keyword evidence="6" id="KW-0325">Glycoprotein</keyword>
<dbReference type="Gene3D" id="3.20.20.190">
    <property type="entry name" value="Phosphatidylinositol (PI) phosphodiesterase"/>
    <property type="match status" value="1"/>
</dbReference>
<feature type="coiled-coil region" evidence="7">
    <location>
        <begin position="364"/>
        <end position="391"/>
    </location>
</feature>
<keyword evidence="3" id="KW-0378">Hydrolase</keyword>
<evidence type="ECO:0000256" key="4">
    <source>
        <dbReference type="ARBA" id="ARBA00022989"/>
    </source>
</evidence>